<dbReference type="EMBL" id="CM055111">
    <property type="protein sequence ID" value="KAJ7518804.1"/>
    <property type="molecule type" value="Genomic_DNA"/>
</dbReference>
<name>A0ACC2AMN6_DIPCM</name>
<gene>
    <name evidence="1" type="ORF">O6H91_20G008900</name>
</gene>
<evidence type="ECO:0000313" key="2">
    <source>
        <dbReference type="Proteomes" id="UP001162992"/>
    </source>
</evidence>
<proteinExistence type="predicted"/>
<accession>A0ACC2AMN6</accession>
<evidence type="ECO:0000313" key="1">
    <source>
        <dbReference type="EMBL" id="KAJ7518804.1"/>
    </source>
</evidence>
<keyword evidence="2" id="KW-1185">Reference proteome</keyword>
<reference evidence="2" key="1">
    <citation type="journal article" date="2024" name="Proc. Natl. Acad. Sci. U.S.A.">
        <title>Extraordinary preservation of gene collinearity over three hundred million years revealed in homosporous lycophytes.</title>
        <authorList>
            <person name="Li C."/>
            <person name="Wickell D."/>
            <person name="Kuo L.Y."/>
            <person name="Chen X."/>
            <person name="Nie B."/>
            <person name="Liao X."/>
            <person name="Peng D."/>
            <person name="Ji J."/>
            <person name="Jenkins J."/>
            <person name="Williams M."/>
            <person name="Shu S."/>
            <person name="Plott C."/>
            <person name="Barry K."/>
            <person name="Rajasekar S."/>
            <person name="Grimwood J."/>
            <person name="Han X."/>
            <person name="Sun S."/>
            <person name="Hou Z."/>
            <person name="He W."/>
            <person name="Dai G."/>
            <person name="Sun C."/>
            <person name="Schmutz J."/>
            <person name="Leebens-Mack J.H."/>
            <person name="Li F.W."/>
            <person name="Wang L."/>
        </authorList>
    </citation>
    <scope>NUCLEOTIDE SEQUENCE [LARGE SCALE GENOMIC DNA]</scope>
    <source>
        <strain evidence="2">cv. PW_Plant_1</strain>
    </source>
</reference>
<dbReference type="Proteomes" id="UP001162992">
    <property type="component" value="Chromosome 20"/>
</dbReference>
<comment type="caution">
    <text evidence="1">The sequence shown here is derived from an EMBL/GenBank/DDBJ whole genome shotgun (WGS) entry which is preliminary data.</text>
</comment>
<sequence length="2048" mass="226273">MDSRRNTSAPTFDDDQDSTRACTTSFDGTAFGYKHGMMLAVGVQEDLFVDEFSVNNLSSLGRQINDDGDGCEEERCSSTTQADRRKQIKEDDPFNDSLAREISFKWSVLEDTRNSGIQGTCISEINPCDPSSARIADSPASSVSSCSANVRLATLTKLFPSNGKVVSTAPEQKRANCCKLQSKHSENDGEVISTAGEQERANCKLQSEHSDSDCHSCEEYISSLRTKDNENWEKSFVKPVEEEDHFEDVLFDDIAEGEKQESAGAWDSVYSFEPFQHSFSVSPKSSSAPRLSSSSFDAESSFASPLDSPLHQRPGLHLAKGSSSLVHLIDSAIQGSDSKSLQRLRRIVAGHETVSLENDENNHGEDVTWWVVDNVLAKMGFVEGCDGGEESSASPIMLGAGAAILGGNLIPWLPTVPDKKLGISARTRMMKSLALILNACTRNRALCSAAGLLLVLLRTLFIIHDRSVDRTDQMVECDDGPLLDAIEALGAHSLSVSDLQEWLNIAGDLIPEKISLDLMFALERAMLREETKGPSYSFEFDGVNSGLLAPGEAKWPFANGYAFATWLYIESFAEGVMQATVAETNTKSLALSAAPCINDLRGEETARMPRLFSFLSTDKEGIEAYFQNGLLIIETTSGKGKQSSVCFNHPFNPRHWYFVGVEHTYRQVLWGKTESEVRLYIDGRLYETELLELPRISKALELCCIGAKPGVALARSQSRHRQCPSCAEFGPFYIFKEPIGSAKMAQLAARGADALPSFGNGAGISRLSVRKSFAEESVTLDTEIGFQLHLLYHPKLLVRRSCMDASPLGASGKHRRHAEVLGHVLVVHRTRPVDSIWAMAEGGPMALLPLMIGFLDKNSLQPIFPDSTISAGAALLSIPIFRVVALALRYGRIAEEMHAPQVLAYLLRHLLCVPWEREKELVSSVIYLSLAFNKDTVLKVQFFKYVLLNLKVWCCCPPEVQKMYLSSLSDIIVTDESTMRDANAVQMLLDGCRSCYWLTPEVDSVCKLDNGRSCRPVLQPNPLVDELLIVVELLINSAQRSTVTANIRCLVQFVLDCPQRHQVARVLNLLCRLVRQPNPSHAAVFAELLLANLILEAFLVLLQREAEQKGAVSTHDHVDVKLELAKESKNSFGINAGNLGSMQNGIEHASHNCGEGLEVVSSCLSDMTGELEEHCRSSRDRFESEQPDINSPDSVDLETVSTGSGKQDFENFVTDDVMVEIINFLGAMLFGGYLKLPNIFDLPSSDALISSGSQDRVDDIVPEVERGMWLVYSLQNAFQAAPSTLLTEDVYTAVLAAVVGSEANTLSSEDRITMWCSDHWFQNFELLMALLRSLPHASLQIQMRALQDIFILASTSSENRFKLTTMTEWPDWILEILISNYEAKARKLCDNHTSFHDIEDLIYSILTIVLHYSMRIEDGWKDVEAVIQCAEWSAILGGSSIGEQRMRREESLPKFKRRLLGNLLDFSVRELQKQAENAAAVAAAVAAENSNANAAKAEAEAATQKSLSLCRNSLVLLMFVEDHLRLQCNDYSLAKGPQIVIAPELDVAEAMDEPYESVRCAFASYGSYGIDLAEGWKFRSQLWHGVGLLTGTAFGGGGRDLETVNSMAEKEGNGEWIEYSLVNKSVEMLQALLMNSSDFGGEAGVGGGAGSLQALQQLLDNDQTFYAMLRMVLLALREEDRGGNHKSSKSKYASTFSEMHFEMRSLEDSERVPSPADIADDKTRMTTSRMKSDLLQCVLAPLLTRVVSESRRQRVLVALCILYSELWHSVSSEGKLLREHYLNTIVPLLIRLLRKWRPLLTGIYELTCANGLSPLTIEDLSILTDVPSTEAALTLISPFWAAAFASPPAAMALAIAAAGVGEGEMPVPKVLYAEQGIRHVERNTLRLLSFSNLLRSTEAPSKATSMHNRKERGSASQEVDKEHKVDYVKAFRVANMESSVQRRTASDRERARRWNILKAMNSIWLDCFPSTADMATGSVLQASQTSSKCSINLLRMVEDTRNRHLEEIQRRARASADDDKATSIGVHAWCSFVHRLLEMEALVGPVLK</sequence>
<protein>
    <submittedName>
        <fullName evidence="1">Uncharacterized protein</fullName>
    </submittedName>
</protein>
<organism evidence="1 2">
    <name type="scientific">Diphasiastrum complanatum</name>
    <name type="common">Issler's clubmoss</name>
    <name type="synonym">Lycopodium complanatum</name>
    <dbReference type="NCBI Taxonomy" id="34168"/>
    <lineage>
        <taxon>Eukaryota</taxon>
        <taxon>Viridiplantae</taxon>
        <taxon>Streptophyta</taxon>
        <taxon>Embryophyta</taxon>
        <taxon>Tracheophyta</taxon>
        <taxon>Lycopodiopsida</taxon>
        <taxon>Lycopodiales</taxon>
        <taxon>Lycopodiaceae</taxon>
        <taxon>Lycopodioideae</taxon>
        <taxon>Diphasiastrum</taxon>
    </lineage>
</organism>